<dbReference type="PANTHER" id="PTHR37326:SF1">
    <property type="entry name" value="BLL3975 PROTEIN"/>
    <property type="match status" value="1"/>
</dbReference>
<keyword evidence="7" id="KW-1185">Reference proteome</keyword>
<evidence type="ECO:0000313" key="7">
    <source>
        <dbReference type="Proteomes" id="UP001172055"/>
    </source>
</evidence>
<gene>
    <name evidence="6" type="ORF">QWY14_12455</name>
</gene>
<protein>
    <submittedName>
        <fullName evidence="6">M14 family metallopeptidase</fullName>
    </submittedName>
</protein>
<dbReference type="CDD" id="cd06254">
    <property type="entry name" value="M14_ASTE_ASPA-like"/>
    <property type="match status" value="1"/>
</dbReference>
<evidence type="ECO:0000256" key="2">
    <source>
        <dbReference type="ARBA" id="ARBA00022723"/>
    </source>
</evidence>
<dbReference type="SUPFAM" id="SSF53187">
    <property type="entry name" value="Zn-dependent exopeptidases"/>
    <property type="match status" value="1"/>
</dbReference>
<dbReference type="Pfam" id="PF24827">
    <property type="entry name" value="AstE_AspA_cat"/>
    <property type="match status" value="1"/>
</dbReference>
<dbReference type="InterPro" id="IPR053138">
    <property type="entry name" value="N-alpha-Ac-DABA_deacetylase"/>
</dbReference>
<comment type="cofactor">
    <cofactor evidence="1">
        <name>Zn(2+)</name>
        <dbReference type="ChEBI" id="CHEBI:29105"/>
    </cofactor>
</comment>
<dbReference type="RefSeq" id="WP_301724168.1">
    <property type="nucleotide sequence ID" value="NZ_JAUJWV010000002.1"/>
</dbReference>
<comment type="caution">
    <text evidence="6">The sequence shown here is derived from an EMBL/GenBank/DDBJ whole genome shotgun (WGS) entry which is preliminary data.</text>
</comment>
<keyword evidence="2" id="KW-0479">Metal-binding</keyword>
<dbReference type="Proteomes" id="UP001172055">
    <property type="component" value="Unassembled WGS sequence"/>
</dbReference>
<evidence type="ECO:0000256" key="4">
    <source>
        <dbReference type="ARBA" id="ARBA00022833"/>
    </source>
</evidence>
<reference evidence="6 7" key="1">
    <citation type="submission" date="2023-06" db="EMBL/GenBank/DDBJ databases">
        <title>Novel species in genus Planococcus.</title>
        <authorList>
            <person name="Ning S."/>
        </authorList>
    </citation>
    <scope>NUCLEOTIDE SEQUENCE [LARGE SCALE GENOMIC DNA]</scope>
    <source>
        <strain evidence="6 7">N028</strain>
    </source>
</reference>
<keyword evidence="3" id="KW-0378">Hydrolase</keyword>
<evidence type="ECO:0000313" key="6">
    <source>
        <dbReference type="EMBL" id="MDN7242617.1"/>
    </source>
</evidence>
<evidence type="ECO:0000259" key="5">
    <source>
        <dbReference type="Pfam" id="PF24827"/>
    </source>
</evidence>
<dbReference type="PANTHER" id="PTHR37326">
    <property type="entry name" value="BLL3975 PROTEIN"/>
    <property type="match status" value="1"/>
</dbReference>
<dbReference type="EMBL" id="JAUJWV010000002">
    <property type="protein sequence ID" value="MDN7242617.1"/>
    <property type="molecule type" value="Genomic_DNA"/>
</dbReference>
<feature type="domain" description="Succinylglutamate desuccinylase/Aspartoacylase catalytic" evidence="5">
    <location>
        <begin position="41"/>
        <end position="226"/>
    </location>
</feature>
<proteinExistence type="predicted"/>
<dbReference type="InterPro" id="IPR055438">
    <property type="entry name" value="AstE_AspA_cat"/>
</dbReference>
<name>A0ABT8N4Q0_9BACL</name>
<organism evidence="6 7">
    <name type="scientific">Planococcus shixiaomingii</name>
    <dbReference type="NCBI Taxonomy" id="3058393"/>
    <lineage>
        <taxon>Bacteria</taxon>
        <taxon>Bacillati</taxon>
        <taxon>Bacillota</taxon>
        <taxon>Bacilli</taxon>
        <taxon>Bacillales</taxon>
        <taxon>Caryophanaceae</taxon>
        <taxon>Planococcus</taxon>
    </lineage>
</organism>
<dbReference type="PIRSF" id="PIRSF039012">
    <property type="entry name" value="ASP"/>
    <property type="match status" value="1"/>
</dbReference>
<evidence type="ECO:0000256" key="3">
    <source>
        <dbReference type="ARBA" id="ARBA00022801"/>
    </source>
</evidence>
<sequence length="316" mass="34391">MTVQWEIGSLRAAPGEKIKDYLTLPSIEEKLPAFLLNGSEDGPRVLVLGGIHGCEYTSIDAAQKVGASLEPTQVKGKIIVLPIANPASFYARSIYVHPRDKKNLNRMFPGNQNGTDAERLAYWLNELVFKQVDYIIDLHGGDMIEALVPFSIYHVTEDEKVLTASKEMASLFEIDYVIGSSGQVPGSTYGCAAEQGIPAIIAEAGQQGILSEEHSVLLQDGVKNILFSLGVLEGEVKKSESTYISVFDWYRSDFKGLWYPAVLIGDTVKKGQVLGKLTNEFGETVKEVVSHTEGVVLFLVSSLAINDNDPLLAVGA</sequence>
<dbReference type="Gene3D" id="3.40.630.10">
    <property type="entry name" value="Zn peptidases"/>
    <property type="match status" value="1"/>
</dbReference>
<keyword evidence="4" id="KW-0862">Zinc</keyword>
<evidence type="ECO:0000256" key="1">
    <source>
        <dbReference type="ARBA" id="ARBA00001947"/>
    </source>
</evidence>
<dbReference type="InterPro" id="IPR043795">
    <property type="entry name" value="N-alpha-Ac-DABA-like"/>
</dbReference>
<accession>A0ABT8N4Q0</accession>